<feature type="transmembrane region" description="Helical" evidence="2">
    <location>
        <begin position="61"/>
        <end position="87"/>
    </location>
</feature>
<evidence type="ECO:0000256" key="2">
    <source>
        <dbReference type="SAM" id="Phobius"/>
    </source>
</evidence>
<keyword evidence="2" id="KW-1133">Transmembrane helix</keyword>
<dbReference type="OrthoDB" id="6500128at2759"/>
<feature type="compositionally biased region" description="Low complexity" evidence="1">
    <location>
        <begin position="201"/>
        <end position="217"/>
    </location>
</feature>
<feature type="transmembrane region" description="Helical" evidence="2">
    <location>
        <begin position="152"/>
        <end position="172"/>
    </location>
</feature>
<feature type="compositionally biased region" description="Acidic residues" evidence="1">
    <location>
        <begin position="223"/>
        <end position="245"/>
    </location>
</feature>
<dbReference type="STRING" id="196109.A0A136ISE8"/>
<keyword evidence="2" id="KW-0472">Membrane</keyword>
<accession>A0A136ISE8</accession>
<feature type="transmembrane region" description="Helical" evidence="2">
    <location>
        <begin position="123"/>
        <end position="145"/>
    </location>
</feature>
<feature type="region of interest" description="Disordered" evidence="1">
    <location>
        <begin position="197"/>
        <end position="245"/>
    </location>
</feature>
<dbReference type="Proteomes" id="UP000070501">
    <property type="component" value="Unassembled WGS sequence"/>
</dbReference>
<keyword evidence="4" id="KW-1185">Reference proteome</keyword>
<dbReference type="EMBL" id="KQ964260">
    <property type="protein sequence ID" value="KXJ87862.1"/>
    <property type="molecule type" value="Genomic_DNA"/>
</dbReference>
<name>A0A136ISE8_9PEZI</name>
<organism evidence="3 4">
    <name type="scientific">Microdochium bolleyi</name>
    <dbReference type="NCBI Taxonomy" id="196109"/>
    <lineage>
        <taxon>Eukaryota</taxon>
        <taxon>Fungi</taxon>
        <taxon>Dikarya</taxon>
        <taxon>Ascomycota</taxon>
        <taxon>Pezizomycotina</taxon>
        <taxon>Sordariomycetes</taxon>
        <taxon>Xylariomycetidae</taxon>
        <taxon>Xylariales</taxon>
        <taxon>Microdochiaceae</taxon>
        <taxon>Microdochium</taxon>
    </lineage>
</organism>
<proteinExistence type="predicted"/>
<dbReference type="InParanoid" id="A0A136ISE8"/>
<evidence type="ECO:0000313" key="4">
    <source>
        <dbReference type="Proteomes" id="UP000070501"/>
    </source>
</evidence>
<evidence type="ECO:0000313" key="3">
    <source>
        <dbReference type="EMBL" id="KXJ87862.1"/>
    </source>
</evidence>
<feature type="transmembrane region" description="Helical" evidence="2">
    <location>
        <begin position="99"/>
        <end position="117"/>
    </location>
</feature>
<evidence type="ECO:0000256" key="1">
    <source>
        <dbReference type="SAM" id="MobiDB-lite"/>
    </source>
</evidence>
<protein>
    <submittedName>
        <fullName evidence="3">Uncharacterized protein</fullName>
    </submittedName>
</protein>
<reference evidence="4" key="1">
    <citation type="submission" date="2016-02" db="EMBL/GenBank/DDBJ databases">
        <title>Draft genome sequence of Microdochium bolleyi, a fungal endophyte of beachgrass.</title>
        <authorList>
            <consortium name="DOE Joint Genome Institute"/>
            <person name="David A.S."/>
            <person name="May G."/>
            <person name="Haridas S."/>
            <person name="Lim J."/>
            <person name="Wang M."/>
            <person name="Labutti K."/>
            <person name="Lipzen A."/>
            <person name="Barry K."/>
            <person name="Grigoriev I.V."/>
        </authorList>
    </citation>
    <scope>NUCLEOTIDE SEQUENCE [LARGE SCALE GENOMIC DNA]</scope>
    <source>
        <strain evidence="4">J235TASD1</strain>
    </source>
</reference>
<dbReference type="AlphaFoldDB" id="A0A136ISE8"/>
<feature type="non-terminal residue" evidence="3">
    <location>
        <position position="290"/>
    </location>
</feature>
<gene>
    <name evidence="3" type="ORF">Micbo1qcDRAFT_167018</name>
</gene>
<sequence length="290" mass="30966">MMAPSIAQAAEVLTLAGLATTTALALITFAMSSGADSTSNDTRHATKLKELGIDNATNPRYRSLVPALVAASYAAQVAITIAQIAYAGTGNDSDFQAPLFYAVIVLMVWLLVCQQAAKPSSHTLVRLVSASTLVFETPLLVLAALTGLRDRLAVAALACSAARILPLLFLVASHAATQRNSDASDLFDSDDESRAFLPSNGSRTTAPGASTTTTYGAIPTSSDSDDDGSDTYNSDDEEFFDDSDEEDTIEIKKQRAKRLKEKGGWWGYLGDFATFLPFLIPRRDDRKVQA</sequence>
<keyword evidence="2" id="KW-0812">Transmembrane</keyword>